<reference evidence="5" key="1">
    <citation type="journal article" date="2014" name="Int. J. Syst. Evol. Microbiol.">
        <title>Complete genome sequence of Corynebacterium casei LMG S-19264T (=DSM 44701T), isolated from a smear-ripened cheese.</title>
        <authorList>
            <consortium name="US DOE Joint Genome Institute (JGI-PGF)"/>
            <person name="Walter F."/>
            <person name="Albersmeier A."/>
            <person name="Kalinowski J."/>
            <person name="Ruckert C."/>
        </authorList>
    </citation>
    <scope>NUCLEOTIDE SEQUENCE</scope>
    <source>
        <strain evidence="5">CGMCC 1.15762</strain>
    </source>
</reference>
<dbReference type="CDD" id="cd07526">
    <property type="entry name" value="HAD_BPGM_like"/>
    <property type="match status" value="1"/>
</dbReference>
<reference evidence="5" key="2">
    <citation type="submission" date="2020-09" db="EMBL/GenBank/DDBJ databases">
        <authorList>
            <person name="Sun Q."/>
            <person name="Zhou Y."/>
        </authorList>
    </citation>
    <scope>NUCLEOTIDE SEQUENCE</scope>
    <source>
        <strain evidence="5">CGMCC 1.15762</strain>
    </source>
</reference>
<dbReference type="SUPFAM" id="SSF56784">
    <property type="entry name" value="HAD-like"/>
    <property type="match status" value="1"/>
</dbReference>
<dbReference type="GO" id="GO:0046872">
    <property type="term" value="F:metal ion binding"/>
    <property type="evidence" value="ECO:0007669"/>
    <property type="project" value="UniProtKB-KW"/>
</dbReference>
<dbReference type="InterPro" id="IPR023198">
    <property type="entry name" value="PGP-like_dom2"/>
</dbReference>
<evidence type="ECO:0000256" key="4">
    <source>
        <dbReference type="ARBA" id="ARBA00022842"/>
    </source>
</evidence>
<dbReference type="EMBL" id="BMJV01000005">
    <property type="protein sequence ID" value="GGG77848.1"/>
    <property type="molecule type" value="Genomic_DNA"/>
</dbReference>
<name>A0A8J2ZL28_9RHOB</name>
<dbReference type="AlphaFoldDB" id="A0A8J2ZL28"/>
<keyword evidence="6" id="KW-1185">Reference proteome</keyword>
<gene>
    <name evidence="5" type="ORF">GCM10011415_28450</name>
</gene>
<comment type="similarity">
    <text evidence="2">Belongs to the HAD-like hydrolase superfamily. CbbY/CbbZ/Gph/YieH family.</text>
</comment>
<accession>A0A8J2ZL28</accession>
<dbReference type="PANTHER" id="PTHR46193">
    <property type="entry name" value="6-PHOSPHOGLUCONATE PHOSPHATASE"/>
    <property type="match status" value="1"/>
</dbReference>
<evidence type="ECO:0000256" key="2">
    <source>
        <dbReference type="ARBA" id="ARBA00006171"/>
    </source>
</evidence>
<protein>
    <submittedName>
        <fullName evidence="5">Haloacid dehalogenase</fullName>
    </submittedName>
</protein>
<dbReference type="Gene3D" id="1.10.150.240">
    <property type="entry name" value="Putative phosphatase, domain 2"/>
    <property type="match status" value="1"/>
</dbReference>
<keyword evidence="3" id="KW-0479">Metal-binding</keyword>
<comment type="cofactor">
    <cofactor evidence="1">
        <name>Mg(2+)</name>
        <dbReference type="ChEBI" id="CHEBI:18420"/>
    </cofactor>
</comment>
<organism evidence="5 6">
    <name type="scientific">Salipiger pallidus</name>
    <dbReference type="NCBI Taxonomy" id="1775170"/>
    <lineage>
        <taxon>Bacteria</taxon>
        <taxon>Pseudomonadati</taxon>
        <taxon>Pseudomonadota</taxon>
        <taxon>Alphaproteobacteria</taxon>
        <taxon>Rhodobacterales</taxon>
        <taxon>Roseobacteraceae</taxon>
        <taxon>Salipiger</taxon>
    </lineage>
</organism>
<evidence type="ECO:0000313" key="5">
    <source>
        <dbReference type="EMBL" id="GGG77848.1"/>
    </source>
</evidence>
<dbReference type="SFLD" id="SFLDS00003">
    <property type="entry name" value="Haloacid_Dehalogenase"/>
    <property type="match status" value="1"/>
</dbReference>
<dbReference type="Pfam" id="PF00702">
    <property type="entry name" value="Hydrolase"/>
    <property type="match status" value="1"/>
</dbReference>
<dbReference type="InterPro" id="IPR051600">
    <property type="entry name" value="Beta-PGM-like"/>
</dbReference>
<dbReference type="RefSeq" id="WP_188790880.1">
    <property type="nucleotide sequence ID" value="NZ_BMJV01000005.1"/>
</dbReference>
<dbReference type="SFLD" id="SFLDG01129">
    <property type="entry name" value="C1.5:_HAD__Beta-PGM__Phosphata"/>
    <property type="match status" value="1"/>
</dbReference>
<proteinExistence type="inferred from homology"/>
<sequence>MTDIRLVIFDFDGVVVDSEVISARMLVAELAQHGIQIDLPYVAQHFLGRSYPVVLAQVRKEFGITLPEGFEIDYRRRLFEAFQTDLTVMPGFIDMLARLEVPYALATSSSAPRVAQSMQIAGIAPLFEGRITTAEEVAHGKPAPDLPLMAARKAGLAPQQCLLIEDSLAGLRAGRAAGMTVWHFTGGSHFHGIRPPSAPDATPDQSFARMQDLPALAPALFRPAAPHLAPQEQTR</sequence>
<dbReference type="Proteomes" id="UP000617145">
    <property type="component" value="Unassembled WGS sequence"/>
</dbReference>
<evidence type="ECO:0000256" key="1">
    <source>
        <dbReference type="ARBA" id="ARBA00001946"/>
    </source>
</evidence>
<dbReference type="InterPro" id="IPR006439">
    <property type="entry name" value="HAD-SF_hydro_IA"/>
</dbReference>
<dbReference type="PANTHER" id="PTHR46193:SF10">
    <property type="entry name" value="6-PHOSPHOGLUCONATE PHOSPHATASE"/>
    <property type="match status" value="1"/>
</dbReference>
<evidence type="ECO:0000256" key="3">
    <source>
        <dbReference type="ARBA" id="ARBA00022723"/>
    </source>
</evidence>
<dbReference type="GO" id="GO:0003824">
    <property type="term" value="F:catalytic activity"/>
    <property type="evidence" value="ECO:0007669"/>
    <property type="project" value="UniProtKB-ARBA"/>
</dbReference>
<comment type="caution">
    <text evidence="5">The sequence shown here is derived from an EMBL/GenBank/DDBJ whole genome shotgun (WGS) entry which is preliminary data.</text>
</comment>
<dbReference type="InterPro" id="IPR023214">
    <property type="entry name" value="HAD_sf"/>
</dbReference>
<dbReference type="Gene3D" id="3.40.50.1000">
    <property type="entry name" value="HAD superfamily/HAD-like"/>
    <property type="match status" value="1"/>
</dbReference>
<keyword evidence="4" id="KW-0460">Magnesium</keyword>
<dbReference type="InterPro" id="IPR036412">
    <property type="entry name" value="HAD-like_sf"/>
</dbReference>
<dbReference type="NCBIfam" id="TIGR01509">
    <property type="entry name" value="HAD-SF-IA-v3"/>
    <property type="match status" value="1"/>
</dbReference>
<evidence type="ECO:0000313" key="6">
    <source>
        <dbReference type="Proteomes" id="UP000617145"/>
    </source>
</evidence>